<comment type="subcellular location">
    <subcellularLocation>
        <location evidence="8">Cytoplasm</location>
    </subcellularLocation>
</comment>
<dbReference type="EMBL" id="FNZI01000001">
    <property type="protein sequence ID" value="SEI90580.1"/>
    <property type="molecule type" value="Genomic_DNA"/>
</dbReference>
<dbReference type="GO" id="GO:0006508">
    <property type="term" value="P:proteolysis"/>
    <property type="evidence" value="ECO:0007669"/>
    <property type="project" value="UniProtKB-KW"/>
</dbReference>
<evidence type="ECO:0000313" key="10">
    <source>
        <dbReference type="EMBL" id="SEI90580.1"/>
    </source>
</evidence>
<comment type="catalytic activity">
    <reaction evidence="2 8">
        <text>Release of an N-terminal amino acid, preferentially leucine, but not glutamic or aspartic acids.</text>
        <dbReference type="EC" id="3.4.11.10"/>
    </reaction>
</comment>
<comment type="function">
    <text evidence="7 8">Presumably involved in the processing and regular turnover of intracellular proteins. Catalyzes the removal of unsubstituted N-terminal amino acids from various peptides.</text>
</comment>
<evidence type="ECO:0000313" key="11">
    <source>
        <dbReference type="Proteomes" id="UP000183315"/>
    </source>
</evidence>
<dbReference type="eggNOG" id="COG0260">
    <property type="taxonomic scope" value="Bacteria"/>
</dbReference>
<comment type="cofactor">
    <cofactor evidence="8">
        <name>Mn(2+)</name>
        <dbReference type="ChEBI" id="CHEBI:29035"/>
    </cofactor>
    <text evidence="8">Binds 2 manganese ions per subunit.</text>
</comment>
<dbReference type="PANTHER" id="PTHR11963">
    <property type="entry name" value="LEUCINE AMINOPEPTIDASE-RELATED"/>
    <property type="match status" value="1"/>
</dbReference>
<dbReference type="PROSITE" id="PS00631">
    <property type="entry name" value="CYTOSOL_AP"/>
    <property type="match status" value="1"/>
</dbReference>
<dbReference type="InterPro" id="IPR000819">
    <property type="entry name" value="Peptidase_M17_C"/>
</dbReference>
<feature type="active site" evidence="8">
    <location>
        <position position="258"/>
    </location>
</feature>
<dbReference type="HAMAP" id="MF_00181">
    <property type="entry name" value="Cytosol_peptidase_M17"/>
    <property type="match status" value="1"/>
</dbReference>
<feature type="binding site" evidence="8">
    <location>
        <position position="251"/>
    </location>
    <ligand>
        <name>Mn(2+)</name>
        <dbReference type="ChEBI" id="CHEBI:29035"/>
        <label>2</label>
    </ligand>
</feature>
<dbReference type="Gene3D" id="3.40.630.10">
    <property type="entry name" value="Zn peptidases"/>
    <property type="match status" value="1"/>
</dbReference>
<keyword evidence="4 8" id="KW-0031">Aminopeptidase</keyword>
<feature type="domain" description="Cytosol aminopeptidase" evidence="9">
    <location>
        <begin position="326"/>
        <end position="333"/>
    </location>
</feature>
<dbReference type="Proteomes" id="UP000183315">
    <property type="component" value="Unassembled WGS sequence"/>
</dbReference>
<name>A0A1H6UQP4_9MICO</name>
<dbReference type="GO" id="GO:0030145">
    <property type="term" value="F:manganese ion binding"/>
    <property type="evidence" value="ECO:0007669"/>
    <property type="project" value="UniProtKB-UniRule"/>
</dbReference>
<dbReference type="SUPFAM" id="SSF52949">
    <property type="entry name" value="Macro domain-like"/>
    <property type="match status" value="1"/>
</dbReference>
<dbReference type="EC" id="3.4.11.10" evidence="8"/>
<dbReference type="OrthoDB" id="9809354at2"/>
<reference evidence="11" key="1">
    <citation type="submission" date="2016-10" db="EMBL/GenBank/DDBJ databases">
        <authorList>
            <person name="Varghese N."/>
        </authorList>
    </citation>
    <scope>NUCLEOTIDE SEQUENCE [LARGE SCALE GENOMIC DNA]</scope>
    <source>
        <strain evidence="11">DSM 24868</strain>
    </source>
</reference>
<sequence length="480" mass="49752">MTSITTTQDQVASLEADAIIVGWTADDAVAAHPLLSDEARETIAAGASLLDASSKAGKVTVVPGAGTEARRVVVVGIGSGSDADLRTAAGEASRQVGKKPSTVIVALPISSDEDAIAITQGAVLGAYAFTDYKSAEDAATDTAWVIAGASDAALARAEVLVAAAAGIRDLVNTPPLDLFPGSFAEIAEQLGAQVGIEVETWDAQRLANEGFGGILAVGMGSARLPRLVRLSYKPEGASQTVALVGKGITFDTGGISLKPSKSMETMKSDMTGAATVLHTVVAAARAELPIAVTGWLCIAENMPSGTAQRPSDVIRIYGGQTVEVLNTDAEGRLVMADGLVKAREENPDVLLDVATLTGAQGVALGTRTSGVMGTAEIRDEIVARANEVDEAMWAMPLPEHLRESIDSKIADLQNIGDPQGGGMLSAGIFLREFVGDTPWAHLDIARPSYNEGKPWAENVAGSTGHSLRTLFRFLEERAQA</sequence>
<dbReference type="GO" id="GO:0070006">
    <property type="term" value="F:metalloaminopeptidase activity"/>
    <property type="evidence" value="ECO:0007669"/>
    <property type="project" value="InterPro"/>
</dbReference>
<evidence type="ECO:0000259" key="9">
    <source>
        <dbReference type="PROSITE" id="PS00631"/>
    </source>
</evidence>
<evidence type="ECO:0000256" key="3">
    <source>
        <dbReference type="ARBA" id="ARBA00009528"/>
    </source>
</evidence>
<dbReference type="SUPFAM" id="SSF53187">
    <property type="entry name" value="Zn-dependent exopeptidases"/>
    <property type="match status" value="1"/>
</dbReference>
<comment type="similarity">
    <text evidence="3 8">Belongs to the peptidase M17 family.</text>
</comment>
<dbReference type="InterPro" id="IPR043472">
    <property type="entry name" value="Macro_dom-like"/>
</dbReference>
<dbReference type="PRINTS" id="PR00481">
    <property type="entry name" value="LAMNOPPTDASE"/>
</dbReference>
<feature type="binding site" evidence="8">
    <location>
        <position position="330"/>
    </location>
    <ligand>
        <name>Mn(2+)</name>
        <dbReference type="ChEBI" id="CHEBI:29035"/>
        <label>1</label>
    </ligand>
</feature>
<organism evidence="10 11">
    <name type="scientific">Demequina mangrovi</name>
    <dbReference type="NCBI Taxonomy" id="1043493"/>
    <lineage>
        <taxon>Bacteria</taxon>
        <taxon>Bacillati</taxon>
        <taxon>Actinomycetota</taxon>
        <taxon>Actinomycetes</taxon>
        <taxon>Micrococcales</taxon>
        <taxon>Demequinaceae</taxon>
        <taxon>Demequina</taxon>
    </lineage>
</organism>
<gene>
    <name evidence="8" type="primary">pepA</name>
    <name evidence="10" type="ORF">SAMN05421637_0369</name>
</gene>
<dbReference type="STRING" id="1043493.SAMN05421637_0369"/>
<proteinExistence type="inferred from homology"/>
<dbReference type="GO" id="GO:0005737">
    <property type="term" value="C:cytoplasm"/>
    <property type="evidence" value="ECO:0007669"/>
    <property type="project" value="UniProtKB-SubCell"/>
</dbReference>
<dbReference type="InterPro" id="IPR023042">
    <property type="entry name" value="Peptidase_M17_leu_NH2_pept"/>
</dbReference>
<dbReference type="RefSeq" id="WP_042211890.1">
    <property type="nucleotide sequence ID" value="NZ_BBLU01000001.1"/>
</dbReference>
<feature type="active site" evidence="8">
    <location>
        <position position="332"/>
    </location>
</feature>
<dbReference type="Gene3D" id="3.40.220.10">
    <property type="entry name" value="Leucine Aminopeptidase, subunit E, domain 1"/>
    <property type="match status" value="1"/>
</dbReference>
<dbReference type="CDD" id="cd00433">
    <property type="entry name" value="Peptidase_M17"/>
    <property type="match status" value="1"/>
</dbReference>
<dbReference type="EC" id="3.4.11.1" evidence="8"/>
<dbReference type="InterPro" id="IPR011356">
    <property type="entry name" value="Leucine_aapep/pepB"/>
</dbReference>
<feature type="binding site" evidence="8">
    <location>
        <position position="269"/>
    </location>
    <ligand>
        <name>Mn(2+)</name>
        <dbReference type="ChEBI" id="CHEBI:29035"/>
        <label>2</label>
    </ligand>
</feature>
<dbReference type="Pfam" id="PF00883">
    <property type="entry name" value="Peptidase_M17"/>
    <property type="match status" value="1"/>
</dbReference>
<dbReference type="PANTHER" id="PTHR11963:SF23">
    <property type="entry name" value="CYTOSOL AMINOPEPTIDASE"/>
    <property type="match status" value="1"/>
</dbReference>
<keyword evidence="8" id="KW-0464">Manganese</keyword>
<evidence type="ECO:0000256" key="5">
    <source>
        <dbReference type="ARBA" id="ARBA00022670"/>
    </source>
</evidence>
<evidence type="ECO:0000256" key="6">
    <source>
        <dbReference type="ARBA" id="ARBA00022801"/>
    </source>
</evidence>
<evidence type="ECO:0000256" key="8">
    <source>
        <dbReference type="HAMAP-Rule" id="MF_00181"/>
    </source>
</evidence>
<keyword evidence="6 8" id="KW-0378">Hydrolase</keyword>
<keyword evidence="8" id="KW-0479">Metal-binding</keyword>
<dbReference type="InterPro" id="IPR008283">
    <property type="entry name" value="Peptidase_M17_N"/>
</dbReference>
<evidence type="ECO:0000256" key="4">
    <source>
        <dbReference type="ARBA" id="ARBA00022438"/>
    </source>
</evidence>
<feature type="binding site" evidence="8">
    <location>
        <position position="246"/>
    </location>
    <ligand>
        <name>Mn(2+)</name>
        <dbReference type="ChEBI" id="CHEBI:29035"/>
        <label>2</label>
    </ligand>
</feature>
<keyword evidence="11" id="KW-1185">Reference proteome</keyword>
<feature type="binding site" evidence="8">
    <location>
        <position position="328"/>
    </location>
    <ligand>
        <name>Mn(2+)</name>
        <dbReference type="ChEBI" id="CHEBI:29035"/>
        <label>1</label>
    </ligand>
</feature>
<evidence type="ECO:0000256" key="2">
    <source>
        <dbReference type="ARBA" id="ARBA00000967"/>
    </source>
</evidence>
<keyword evidence="5 8" id="KW-0645">Protease</keyword>
<comment type="catalytic activity">
    <reaction evidence="1 8">
        <text>Release of an N-terminal amino acid, Xaa-|-Yaa-, in which Xaa is preferably Leu, but may be other amino acids including Pro although not Arg or Lys, and Yaa may be Pro. Amino acid amides and methyl esters are also readily hydrolyzed, but rates on arylamides are exceedingly low.</text>
        <dbReference type="EC" id="3.4.11.1"/>
    </reaction>
</comment>
<feature type="binding site" evidence="8">
    <location>
        <position position="251"/>
    </location>
    <ligand>
        <name>Mn(2+)</name>
        <dbReference type="ChEBI" id="CHEBI:29035"/>
        <label>1</label>
    </ligand>
</feature>
<feature type="binding site" evidence="8">
    <location>
        <position position="330"/>
    </location>
    <ligand>
        <name>Mn(2+)</name>
        <dbReference type="ChEBI" id="CHEBI:29035"/>
        <label>2</label>
    </ligand>
</feature>
<protein>
    <recommendedName>
        <fullName evidence="8">Probable cytosol aminopeptidase</fullName>
        <ecNumber evidence="8">3.4.11.1</ecNumber>
    </recommendedName>
    <alternativeName>
        <fullName evidence="8">Leucine aminopeptidase</fullName>
        <shortName evidence="8">LAP</shortName>
        <ecNumber evidence="8">3.4.11.10</ecNumber>
    </alternativeName>
    <alternativeName>
        <fullName evidence="8">Leucyl aminopeptidase</fullName>
    </alternativeName>
</protein>
<evidence type="ECO:0000256" key="7">
    <source>
        <dbReference type="ARBA" id="ARBA00049972"/>
    </source>
</evidence>
<dbReference type="AlphaFoldDB" id="A0A1H6UQP4"/>
<dbReference type="NCBIfam" id="NF002073">
    <property type="entry name" value="PRK00913.1-2"/>
    <property type="match status" value="1"/>
</dbReference>
<dbReference type="Pfam" id="PF02789">
    <property type="entry name" value="Peptidase_M17_N"/>
    <property type="match status" value="1"/>
</dbReference>
<keyword evidence="8" id="KW-0963">Cytoplasm</keyword>
<accession>A0A1H6UQP4</accession>
<evidence type="ECO:0000256" key="1">
    <source>
        <dbReference type="ARBA" id="ARBA00000135"/>
    </source>
</evidence>